<dbReference type="Proteomes" id="UP000799771">
    <property type="component" value="Unassembled WGS sequence"/>
</dbReference>
<sequence length="210" mass="22984">MSPQAAHAIQRSRRVTKTTLSIFEMVDRQRDDVSLVADENGSTARKATRGASRVIHGTPNTGKSHVDFVPCSGRIDNRNSHRLSITQPPAPSGLLWIQPSHTLLRLRRVQSLAEVSSQTPEALGTSDSQASTAPSPAVFAVRLRPRRTDHFKSVDATTCGSSTFSLAQLGKSTMNSHMGMTFVRVVNQQMELQAMEDTVVSDRLYNVTGR</sequence>
<feature type="region of interest" description="Disordered" evidence="1">
    <location>
        <begin position="42"/>
        <end position="66"/>
    </location>
</feature>
<evidence type="ECO:0000256" key="1">
    <source>
        <dbReference type="SAM" id="MobiDB-lite"/>
    </source>
</evidence>
<organism evidence="2 3">
    <name type="scientific">Dothidotthia symphoricarpi CBS 119687</name>
    <dbReference type="NCBI Taxonomy" id="1392245"/>
    <lineage>
        <taxon>Eukaryota</taxon>
        <taxon>Fungi</taxon>
        <taxon>Dikarya</taxon>
        <taxon>Ascomycota</taxon>
        <taxon>Pezizomycotina</taxon>
        <taxon>Dothideomycetes</taxon>
        <taxon>Pleosporomycetidae</taxon>
        <taxon>Pleosporales</taxon>
        <taxon>Dothidotthiaceae</taxon>
        <taxon>Dothidotthia</taxon>
    </lineage>
</organism>
<accession>A0A6A5ZZE0</accession>
<dbReference type="GeneID" id="54407445"/>
<evidence type="ECO:0000313" key="3">
    <source>
        <dbReference type="Proteomes" id="UP000799771"/>
    </source>
</evidence>
<evidence type="ECO:0000313" key="2">
    <source>
        <dbReference type="EMBL" id="KAF2123788.1"/>
    </source>
</evidence>
<dbReference type="RefSeq" id="XP_033518182.1">
    <property type="nucleotide sequence ID" value="XM_033667013.1"/>
</dbReference>
<dbReference type="AlphaFoldDB" id="A0A6A5ZZE0"/>
<gene>
    <name evidence="2" type="ORF">P153DRAFT_361762</name>
</gene>
<dbReference type="EMBL" id="ML977522">
    <property type="protein sequence ID" value="KAF2123788.1"/>
    <property type="molecule type" value="Genomic_DNA"/>
</dbReference>
<name>A0A6A5ZZE0_9PLEO</name>
<proteinExistence type="predicted"/>
<protein>
    <submittedName>
        <fullName evidence="2">Uncharacterized protein</fullName>
    </submittedName>
</protein>
<keyword evidence="3" id="KW-1185">Reference proteome</keyword>
<reference evidence="2" key="1">
    <citation type="journal article" date="2020" name="Stud. Mycol.">
        <title>101 Dothideomycetes genomes: a test case for predicting lifestyles and emergence of pathogens.</title>
        <authorList>
            <person name="Haridas S."/>
            <person name="Albert R."/>
            <person name="Binder M."/>
            <person name="Bloem J."/>
            <person name="Labutti K."/>
            <person name="Salamov A."/>
            <person name="Andreopoulos B."/>
            <person name="Baker S."/>
            <person name="Barry K."/>
            <person name="Bills G."/>
            <person name="Bluhm B."/>
            <person name="Cannon C."/>
            <person name="Castanera R."/>
            <person name="Culley D."/>
            <person name="Daum C."/>
            <person name="Ezra D."/>
            <person name="Gonzalez J."/>
            <person name="Henrissat B."/>
            <person name="Kuo A."/>
            <person name="Liang C."/>
            <person name="Lipzen A."/>
            <person name="Lutzoni F."/>
            <person name="Magnuson J."/>
            <person name="Mondo S."/>
            <person name="Nolan M."/>
            <person name="Ohm R."/>
            <person name="Pangilinan J."/>
            <person name="Park H.-J."/>
            <person name="Ramirez L."/>
            <person name="Alfaro M."/>
            <person name="Sun H."/>
            <person name="Tritt A."/>
            <person name="Yoshinaga Y."/>
            <person name="Zwiers L.-H."/>
            <person name="Turgeon B."/>
            <person name="Goodwin S."/>
            <person name="Spatafora J."/>
            <person name="Crous P."/>
            <person name="Grigoriev I."/>
        </authorList>
    </citation>
    <scope>NUCLEOTIDE SEQUENCE</scope>
    <source>
        <strain evidence="2">CBS 119687</strain>
    </source>
</reference>